<evidence type="ECO:0000256" key="1">
    <source>
        <dbReference type="SAM" id="SignalP"/>
    </source>
</evidence>
<feature type="signal peptide" evidence="1">
    <location>
        <begin position="1"/>
        <end position="19"/>
    </location>
</feature>
<name>A0A098LJB3_9BACT</name>
<dbReference type="EMBL" id="BBLT01000008">
    <property type="protein sequence ID" value="GAL86482.1"/>
    <property type="molecule type" value="Genomic_DNA"/>
</dbReference>
<protein>
    <recommendedName>
        <fullName evidence="4">P/Homo B domain-containing protein</fullName>
    </recommendedName>
</protein>
<evidence type="ECO:0000313" key="3">
    <source>
        <dbReference type="Proteomes" id="UP000030185"/>
    </source>
</evidence>
<sequence>MNAIKYIALLLFFSPIVYAQTFTNNSTVNIAANGTTPNFLSNPINVTGLPDIDGTSFGLEEVTITFNTEQFTRMELFLVSPNGRIIELSNIRNGDGNISGTFTFNMNPANPEIRFWNATPTASATFLPMASLNSVNDGTSPNGQWRLLGRIAQIFSINTNQITGWSIKFGNVHTKPAAPNDDCPGAISLVNSSVNDAFVSGTNAEYGAKLPSYGDINGTSVCSSGYTENSAWFSWVASCPNDSINIRSFTRVQTGVVTGNCGGPYSNVACKVIDNPNNYTYKFTNLTPGTRYYLILDGDNAYYGPFDIRWYPGSCIPLPVTLLNFIASYNSEAGNINLHWKTANEKDNKEFIIKAKNYNRDSEFFEIVRVKSTLENTGSNYEINWIPQQDGFYEFQLYQADVDGTTTYLTHAFASFNFENESFTNISYSESGPQLSIELSYSDFLHLSIIDLSGKIIWSENRQVEAGINRLSLPSCIAQSLYILEVRTFDKIECKKLLYK</sequence>
<reference evidence="2 3" key="1">
    <citation type="submission" date="2014-09" db="EMBL/GenBank/DDBJ databases">
        <title>Sporocytophaga myxococcoides PG-01 genome sequencing.</title>
        <authorList>
            <person name="Liu L."/>
            <person name="Gao P.J."/>
            <person name="Chen G.J."/>
            <person name="Wang L.S."/>
        </authorList>
    </citation>
    <scope>NUCLEOTIDE SEQUENCE [LARGE SCALE GENOMIC DNA]</scope>
    <source>
        <strain evidence="2 3">PG-01</strain>
    </source>
</reference>
<feature type="chain" id="PRO_5001945187" description="P/Homo B domain-containing protein" evidence="1">
    <location>
        <begin position="20"/>
        <end position="500"/>
    </location>
</feature>
<keyword evidence="1" id="KW-0732">Signal</keyword>
<evidence type="ECO:0008006" key="4">
    <source>
        <dbReference type="Google" id="ProtNLM"/>
    </source>
</evidence>
<dbReference type="Proteomes" id="UP000030185">
    <property type="component" value="Unassembled WGS sequence"/>
</dbReference>
<organism evidence="2 3">
    <name type="scientific">Sporocytophaga myxococcoides</name>
    <dbReference type="NCBI Taxonomy" id="153721"/>
    <lineage>
        <taxon>Bacteria</taxon>
        <taxon>Pseudomonadati</taxon>
        <taxon>Bacteroidota</taxon>
        <taxon>Cytophagia</taxon>
        <taxon>Cytophagales</taxon>
        <taxon>Cytophagaceae</taxon>
        <taxon>Sporocytophaga</taxon>
    </lineage>
</organism>
<comment type="caution">
    <text evidence="2">The sequence shown here is derived from an EMBL/GenBank/DDBJ whole genome shotgun (WGS) entry which is preliminary data.</text>
</comment>
<gene>
    <name evidence="2" type="ORF">MYP_3711</name>
</gene>
<dbReference type="eggNOG" id="COG4935">
    <property type="taxonomic scope" value="Bacteria"/>
</dbReference>
<dbReference type="Gene3D" id="2.60.120.260">
    <property type="entry name" value="Galactose-binding domain-like"/>
    <property type="match status" value="1"/>
</dbReference>
<keyword evidence="3" id="KW-1185">Reference proteome</keyword>
<evidence type="ECO:0000313" key="2">
    <source>
        <dbReference type="EMBL" id="GAL86482.1"/>
    </source>
</evidence>
<accession>A0A098LJB3</accession>
<proteinExistence type="predicted"/>
<dbReference type="OrthoDB" id="864963at2"/>
<dbReference type="AlphaFoldDB" id="A0A098LJB3"/>